<feature type="region of interest" description="Disordered" evidence="1">
    <location>
        <begin position="567"/>
        <end position="626"/>
    </location>
</feature>
<dbReference type="GeneID" id="68295039"/>
<dbReference type="RefSeq" id="XP_044660823.1">
    <property type="nucleotide sequence ID" value="XM_044804888.1"/>
</dbReference>
<feature type="compositionally biased region" description="Low complexity" evidence="1">
    <location>
        <begin position="448"/>
        <end position="457"/>
    </location>
</feature>
<feature type="region of interest" description="Disordered" evidence="1">
    <location>
        <begin position="118"/>
        <end position="211"/>
    </location>
</feature>
<evidence type="ECO:0000313" key="3">
    <source>
        <dbReference type="EMBL" id="GIZ46336.1"/>
    </source>
</evidence>
<protein>
    <recommendedName>
        <fullName evidence="5">Pathway-specific nitrogen regulator</fullName>
    </recommendedName>
</protein>
<keyword evidence="2" id="KW-0472">Membrane</keyword>
<feature type="region of interest" description="Disordered" evidence="1">
    <location>
        <begin position="63"/>
        <end position="106"/>
    </location>
</feature>
<keyword evidence="2" id="KW-1133">Transmembrane helix</keyword>
<feature type="transmembrane region" description="Helical" evidence="2">
    <location>
        <begin position="493"/>
        <end position="512"/>
    </location>
</feature>
<feature type="compositionally biased region" description="Basic and acidic residues" evidence="1">
    <location>
        <begin position="87"/>
        <end position="104"/>
    </location>
</feature>
<reference evidence="3 4" key="1">
    <citation type="submission" date="2021-01" db="EMBL/GenBank/DDBJ databases">
        <title>Cercospora kikuchii MAFF 305040 whole genome shotgun sequence.</title>
        <authorList>
            <person name="Kashiwa T."/>
            <person name="Suzuki T."/>
        </authorList>
    </citation>
    <scope>NUCLEOTIDE SEQUENCE [LARGE SCALE GENOMIC DNA]</scope>
    <source>
        <strain evidence="3 4">MAFF 305040</strain>
    </source>
</reference>
<accession>A0A9P3FGD3</accession>
<feature type="compositionally biased region" description="Polar residues" evidence="1">
    <location>
        <begin position="568"/>
        <end position="599"/>
    </location>
</feature>
<dbReference type="OrthoDB" id="5369448at2759"/>
<feature type="compositionally biased region" description="Basic and acidic residues" evidence="1">
    <location>
        <begin position="614"/>
        <end position="626"/>
    </location>
</feature>
<feature type="compositionally biased region" description="Low complexity" evidence="1">
    <location>
        <begin position="173"/>
        <end position="191"/>
    </location>
</feature>
<comment type="caution">
    <text evidence="3">The sequence shown here is derived from an EMBL/GenBank/DDBJ whole genome shotgun (WGS) entry which is preliminary data.</text>
</comment>
<proteinExistence type="predicted"/>
<gene>
    <name evidence="3" type="ORF">CKM354_000946400</name>
</gene>
<organism evidence="3 4">
    <name type="scientific">Cercospora kikuchii</name>
    <dbReference type="NCBI Taxonomy" id="84275"/>
    <lineage>
        <taxon>Eukaryota</taxon>
        <taxon>Fungi</taxon>
        <taxon>Dikarya</taxon>
        <taxon>Ascomycota</taxon>
        <taxon>Pezizomycotina</taxon>
        <taxon>Dothideomycetes</taxon>
        <taxon>Dothideomycetidae</taxon>
        <taxon>Mycosphaerellales</taxon>
        <taxon>Mycosphaerellaceae</taxon>
        <taxon>Cercospora</taxon>
    </lineage>
</organism>
<name>A0A9P3FGD3_9PEZI</name>
<feature type="region of interest" description="Disordered" evidence="1">
    <location>
        <begin position="401"/>
        <end position="466"/>
    </location>
</feature>
<sequence length="665" mass="73399">MALAASPRQRQLLTSSSACGCDRCLFVRATSTLPMARLSKAQPVAVAEEEDDERDVVADMPAIPSPRAHSSPHIAKPQGLQRADSGYSHHDVEHEQPRQQHDFADGNTTLQLDIEDADDERRESAFTSASISSLPESTFETDYERGAMHTPYTPPMIRPSFRRPESVKKMQMSSPAPSERSLRRSLLSPPRARTPKSGRSSAKGSPGRSKWSVADLEVEKKDYPLVLLHVTLLPINLSWSRRSMEDILPTSTLESLRLLRSKVTDTILQRGILIPHPSGDYELLEERLLEALELKPERITKCGHFRSRSSLSSTDSGVGSSVEGLEDSDVCDTCHHHLKPINAAISARGRKWTIKVFAANGLMRASAWTAAWTEMERVDVEILPYIDEDLRTRLDEKMLEEAAEEDARQQEEAKRVSEAEQEFRTRQEQLAKRSNVRRASAQHPPPTEESSPASPHPSSRREELPQVYQPKDIPLSLLLKNYIFLLAQDKRNVFIFGLAAIAMAVALCACLTPRFDASVLRPAFEHVQADPLGFSDMSVASTLEATHTTISAEVPPTFTELPVEEVSTHTQLPTEEVSTPTSTVDEVSQSETSTFSAPSPTGVAPAASTSSETAQKEGTLESMVDDRDWELSTSADADASVIGTELCLNRASTLVMFGQGMDRLN</sequence>
<keyword evidence="4" id="KW-1185">Reference proteome</keyword>
<dbReference type="AlphaFoldDB" id="A0A9P3FGD3"/>
<evidence type="ECO:0000256" key="1">
    <source>
        <dbReference type="SAM" id="MobiDB-lite"/>
    </source>
</evidence>
<keyword evidence="2" id="KW-0812">Transmembrane</keyword>
<dbReference type="Proteomes" id="UP000825890">
    <property type="component" value="Unassembled WGS sequence"/>
</dbReference>
<feature type="compositionally biased region" description="Polar residues" evidence="1">
    <location>
        <begin position="125"/>
        <end position="140"/>
    </location>
</feature>
<feature type="compositionally biased region" description="Basic and acidic residues" evidence="1">
    <location>
        <begin position="401"/>
        <end position="431"/>
    </location>
</feature>
<evidence type="ECO:0000256" key="2">
    <source>
        <dbReference type="SAM" id="Phobius"/>
    </source>
</evidence>
<dbReference type="EMBL" id="BOLY01000006">
    <property type="protein sequence ID" value="GIZ46336.1"/>
    <property type="molecule type" value="Genomic_DNA"/>
</dbReference>
<evidence type="ECO:0008006" key="5">
    <source>
        <dbReference type="Google" id="ProtNLM"/>
    </source>
</evidence>
<evidence type="ECO:0000313" key="4">
    <source>
        <dbReference type="Proteomes" id="UP000825890"/>
    </source>
</evidence>